<evidence type="ECO:0000259" key="6">
    <source>
        <dbReference type="Pfam" id="PF00155"/>
    </source>
</evidence>
<dbReference type="PANTHER" id="PTHR46383">
    <property type="entry name" value="ASPARTATE AMINOTRANSFERASE"/>
    <property type="match status" value="1"/>
</dbReference>
<evidence type="ECO:0000313" key="7">
    <source>
        <dbReference type="EMBL" id="MBD3931263.1"/>
    </source>
</evidence>
<organism evidence="7 8">
    <name type="scientific">Streptomyces chumphonensis</name>
    <dbReference type="NCBI Taxonomy" id="1214925"/>
    <lineage>
        <taxon>Bacteria</taxon>
        <taxon>Bacillati</taxon>
        <taxon>Actinomycetota</taxon>
        <taxon>Actinomycetes</taxon>
        <taxon>Kitasatosporales</taxon>
        <taxon>Streptomycetaceae</taxon>
        <taxon>Streptomyces</taxon>
    </lineage>
</organism>
<sequence length="369" mass="38105">MRDEGRSPDLRRAACGYWRRRGLPTEAAQVVPARTGDLLLLALLAATPGRVYLPAPGPVRHRAQALLLDRAPHRLPTPAECGGVPDPFALLEAVRRDRAAGLRPGVLLLSVVDDPTGTVPPPELLHEVCEAAAGEGLVVVSDESLRDTSHDPHATVLVSPAEIPHPNGPDAQDVVVLTDPRAGHLPGAEGPQGQGAALARFSATARGASRAGAVRQVLDALDAHVGDAPAVARALEEPAELRAEAEAAARAAGRHTATLSRVVAAAGGVCRPPQAGRHVYADLEPLRPRLAARGATDAATLEAALLVRLGTGVLGGHRFGDRPRALHVRLTAAAPGAPVPEHRGGHEALARAEAALADLAGHSSTGSRR</sequence>
<evidence type="ECO:0000256" key="3">
    <source>
        <dbReference type="ARBA" id="ARBA00022576"/>
    </source>
</evidence>
<evidence type="ECO:0000256" key="2">
    <source>
        <dbReference type="ARBA" id="ARBA00007441"/>
    </source>
</evidence>
<gene>
    <name evidence="7" type="ORF">IF129_06770</name>
</gene>
<dbReference type="InterPro" id="IPR050596">
    <property type="entry name" value="AspAT/PAT-like"/>
</dbReference>
<reference evidence="7" key="1">
    <citation type="submission" date="2020-09" db="EMBL/GenBank/DDBJ databases">
        <title>Secondary metabolite and genome analysis of marine Streptomyces chumphonensis KK1-2T.</title>
        <authorList>
            <person name="Phongsopitanun W."/>
            <person name="Kanchanasin P."/>
            <person name="Pittayakhajonwut P."/>
            <person name="Suwanborirux K."/>
            <person name="Tanasupawat S."/>
        </authorList>
    </citation>
    <scope>NUCLEOTIDE SEQUENCE</scope>
    <source>
        <strain evidence="7">KK1-2</strain>
    </source>
</reference>
<dbReference type="GO" id="GO:0030170">
    <property type="term" value="F:pyridoxal phosphate binding"/>
    <property type="evidence" value="ECO:0007669"/>
    <property type="project" value="InterPro"/>
</dbReference>
<dbReference type="SUPFAM" id="SSF53383">
    <property type="entry name" value="PLP-dependent transferases"/>
    <property type="match status" value="1"/>
</dbReference>
<protein>
    <submittedName>
        <fullName evidence="7">Aminotransferase class I/II-fold pyridoxal phosphate-dependent enzyme</fullName>
    </submittedName>
</protein>
<feature type="domain" description="Aminotransferase class I/classII large" evidence="6">
    <location>
        <begin position="8"/>
        <end position="151"/>
    </location>
</feature>
<comment type="similarity">
    <text evidence="2">Belongs to the class-I pyridoxal-phosphate-dependent aminotransferase family.</text>
</comment>
<evidence type="ECO:0000313" key="8">
    <source>
        <dbReference type="Proteomes" id="UP000632289"/>
    </source>
</evidence>
<dbReference type="AlphaFoldDB" id="A0A927EX48"/>
<dbReference type="InterPro" id="IPR015424">
    <property type="entry name" value="PyrdxlP-dep_Trfase"/>
</dbReference>
<dbReference type="RefSeq" id="WP_191208560.1">
    <property type="nucleotide sequence ID" value="NZ_BAABKL010000032.1"/>
</dbReference>
<keyword evidence="8" id="KW-1185">Reference proteome</keyword>
<accession>A0A927EX48</accession>
<keyword evidence="3 7" id="KW-0032">Aminotransferase</keyword>
<dbReference type="EMBL" id="JACXYU010000002">
    <property type="protein sequence ID" value="MBD3931263.1"/>
    <property type="molecule type" value="Genomic_DNA"/>
</dbReference>
<evidence type="ECO:0000256" key="1">
    <source>
        <dbReference type="ARBA" id="ARBA00001933"/>
    </source>
</evidence>
<dbReference type="GO" id="GO:0008483">
    <property type="term" value="F:transaminase activity"/>
    <property type="evidence" value="ECO:0007669"/>
    <property type="project" value="UniProtKB-KW"/>
</dbReference>
<dbReference type="Pfam" id="PF00155">
    <property type="entry name" value="Aminotran_1_2"/>
    <property type="match status" value="1"/>
</dbReference>
<dbReference type="InterPro" id="IPR015421">
    <property type="entry name" value="PyrdxlP-dep_Trfase_major"/>
</dbReference>
<comment type="caution">
    <text evidence="7">The sequence shown here is derived from an EMBL/GenBank/DDBJ whole genome shotgun (WGS) entry which is preliminary data.</text>
</comment>
<dbReference type="GO" id="GO:0006520">
    <property type="term" value="P:amino acid metabolic process"/>
    <property type="evidence" value="ECO:0007669"/>
    <property type="project" value="InterPro"/>
</dbReference>
<proteinExistence type="inferred from homology"/>
<dbReference type="PANTHER" id="PTHR46383:SF1">
    <property type="entry name" value="ASPARTATE AMINOTRANSFERASE"/>
    <property type="match status" value="1"/>
</dbReference>
<comment type="cofactor">
    <cofactor evidence="1">
        <name>pyridoxal 5'-phosphate</name>
        <dbReference type="ChEBI" id="CHEBI:597326"/>
    </cofactor>
</comment>
<name>A0A927EX48_9ACTN</name>
<keyword evidence="4" id="KW-0808">Transferase</keyword>
<keyword evidence="5" id="KW-0663">Pyridoxal phosphate</keyword>
<dbReference type="Gene3D" id="3.40.640.10">
    <property type="entry name" value="Type I PLP-dependent aspartate aminotransferase-like (Major domain)"/>
    <property type="match status" value="1"/>
</dbReference>
<evidence type="ECO:0000256" key="4">
    <source>
        <dbReference type="ARBA" id="ARBA00022679"/>
    </source>
</evidence>
<dbReference type="InterPro" id="IPR004839">
    <property type="entry name" value="Aminotransferase_I/II_large"/>
</dbReference>
<dbReference type="Proteomes" id="UP000632289">
    <property type="component" value="Unassembled WGS sequence"/>
</dbReference>
<evidence type="ECO:0000256" key="5">
    <source>
        <dbReference type="ARBA" id="ARBA00022898"/>
    </source>
</evidence>